<protein>
    <recommendedName>
        <fullName evidence="3">MYCBP-associated protein</fullName>
    </recommendedName>
</protein>
<organism evidence="2">
    <name type="scientific">Guillardia theta</name>
    <name type="common">Cryptophyte</name>
    <name type="synonym">Cryptomonas phi</name>
    <dbReference type="NCBI Taxonomy" id="55529"/>
    <lineage>
        <taxon>Eukaryota</taxon>
        <taxon>Cryptophyceae</taxon>
        <taxon>Pyrenomonadales</taxon>
        <taxon>Geminigeraceae</taxon>
        <taxon>Guillardia</taxon>
    </lineage>
</organism>
<reference evidence="2" key="1">
    <citation type="submission" date="2021-01" db="EMBL/GenBank/DDBJ databases">
        <authorList>
            <person name="Corre E."/>
            <person name="Pelletier E."/>
            <person name="Niang G."/>
            <person name="Scheremetjew M."/>
            <person name="Finn R."/>
            <person name="Kale V."/>
            <person name="Holt S."/>
            <person name="Cochrane G."/>
            <person name="Meng A."/>
            <person name="Brown T."/>
            <person name="Cohen L."/>
        </authorList>
    </citation>
    <scope>NUCLEOTIDE SEQUENCE</scope>
    <source>
        <strain evidence="2">CCMP 2712</strain>
    </source>
</reference>
<proteinExistence type="predicted"/>
<dbReference type="InterPro" id="IPR032707">
    <property type="entry name" value="MYCBPAP"/>
</dbReference>
<feature type="region of interest" description="Disordered" evidence="1">
    <location>
        <begin position="647"/>
        <end position="666"/>
    </location>
</feature>
<gene>
    <name evidence="2" type="ORF">GTHE00462_LOCUS11773</name>
</gene>
<accession>A0A7S4KEG6</accession>
<sequence>MSPGLNTSMYYEQQENLDKESELRKSLKILEETKRREREERHKKLKALHIFQRFDQVKEQRILTRHEKRQAEWEAFRARMAKRLNKDPDDLVINRAEEFRMLLEEKDILGKVVPIEKRHGANLWQMSLRDAWTRYLTVGSIFSGLEMPFVDKPDLRPEMITYIRQPFKESNVVLNKTRKSRAEVPDEVSYVEEYKKQYSKSLGVLQPHEPELANIYIQGVGLEREYNQKLQETIRLKEEEEEKQRKEEERQARRASRMPTYLSRSSLNGTDAASLSARSYATTVQPTEASKTGIEPEKWEPDVEAPAMHFGSSRLLCHTVKEQVAEVRLGCMNVGNTAVYYKWTRKQLGVDSAKDGVQRVFQQDMSGSILPGANKEFVFTFKSDKPGIFAEEWRFEGRPLMEATEHVVVIKGVALEEDLGKTKRAELEMRIGASLKEHAVSDFVDELVDHIGTPRSRSRVLVEDPDVDRQVFIAQNKEAQIYYSNTTLKLFRSLADSTFELLNFPMELRKWDSSLESLKRLLYAIEDDYERERHIVQFNDIMKVAGIPPTSTSMFNSICYELVAELADGIPDIADGIRKKLDLPPKHLEFKEKAERDLVYTTGPELNIWRYDTHLLRIGGPPIEYADQEKTPGVVKLEKKIQVEIWAPEGQEEEEGKEGEGEGEEKKVKVVNEDVARLEFEYLLRLNDAIYYKFACLTEKMALLNTEADLRSQVIAQVVMELNAAAAEEIRTLINEEKEDEARKLDPQKYQNIVDLDEIFRRVKKEEEVKQQKTPRQAAEQRNPILSEPEVPS</sequence>
<dbReference type="AlphaFoldDB" id="A0A7S4KEG6"/>
<feature type="region of interest" description="Disordered" evidence="1">
    <location>
        <begin position="239"/>
        <end position="268"/>
    </location>
</feature>
<evidence type="ECO:0000256" key="1">
    <source>
        <dbReference type="SAM" id="MobiDB-lite"/>
    </source>
</evidence>
<feature type="region of interest" description="Disordered" evidence="1">
    <location>
        <begin position="767"/>
        <end position="793"/>
    </location>
</feature>
<dbReference type="EMBL" id="HBKN01015109">
    <property type="protein sequence ID" value="CAE2292444.1"/>
    <property type="molecule type" value="Transcribed_RNA"/>
</dbReference>
<feature type="compositionally biased region" description="Basic and acidic residues" evidence="1">
    <location>
        <begin position="239"/>
        <end position="252"/>
    </location>
</feature>
<name>A0A7S4KEG6_GUITH</name>
<evidence type="ECO:0000313" key="2">
    <source>
        <dbReference type="EMBL" id="CAE2292444.1"/>
    </source>
</evidence>
<dbReference type="PANTHER" id="PTHR48421:SF1">
    <property type="entry name" value="MYCBP-ASSOCIATED PROTEIN"/>
    <property type="match status" value="1"/>
</dbReference>
<dbReference type="PANTHER" id="PTHR48421">
    <property type="entry name" value="MYCBP-ASSOCIATED PROTEIN"/>
    <property type="match status" value="1"/>
</dbReference>
<evidence type="ECO:0008006" key="3">
    <source>
        <dbReference type="Google" id="ProtNLM"/>
    </source>
</evidence>
<dbReference type="Pfam" id="PF14646">
    <property type="entry name" value="MYCBPAP"/>
    <property type="match status" value="1"/>
</dbReference>